<keyword evidence="7 11" id="KW-0573">Peptidoglycan synthesis</keyword>
<evidence type="ECO:0000259" key="12">
    <source>
        <dbReference type="Pfam" id="PF00912"/>
    </source>
</evidence>
<dbReference type="UniPathway" id="UPA00219"/>
<proteinExistence type="inferred from homology"/>
<evidence type="ECO:0000256" key="3">
    <source>
        <dbReference type="ARBA" id="ARBA00022676"/>
    </source>
</evidence>
<keyword evidence="1 11" id="KW-1003">Cell membrane</keyword>
<keyword evidence="8 11" id="KW-1133">Transmembrane helix</keyword>
<name>A0A178YDM3_SINSA</name>
<dbReference type="SUPFAM" id="SSF53955">
    <property type="entry name" value="Lysozyme-like"/>
    <property type="match status" value="1"/>
</dbReference>
<keyword evidence="14" id="KW-1185">Reference proteome</keyword>
<keyword evidence="5 11" id="KW-0812">Transmembrane</keyword>
<dbReference type="STRING" id="36856.ATB98_11035"/>
<evidence type="ECO:0000256" key="4">
    <source>
        <dbReference type="ARBA" id="ARBA00022679"/>
    </source>
</evidence>
<dbReference type="GO" id="GO:0071555">
    <property type="term" value="P:cell wall organization"/>
    <property type="evidence" value="ECO:0007669"/>
    <property type="project" value="UniProtKB-KW"/>
</dbReference>
<evidence type="ECO:0000256" key="8">
    <source>
        <dbReference type="ARBA" id="ARBA00022989"/>
    </source>
</evidence>
<evidence type="ECO:0000256" key="6">
    <source>
        <dbReference type="ARBA" id="ARBA00022960"/>
    </source>
</evidence>
<dbReference type="GO" id="GO:0008955">
    <property type="term" value="F:peptidoglycan glycosyltransferase activity"/>
    <property type="evidence" value="ECO:0007669"/>
    <property type="project" value="UniProtKB-UniRule"/>
</dbReference>
<comment type="subcellular location">
    <subcellularLocation>
        <location evidence="11">Cell inner membrane</location>
        <topology evidence="11">Single-pass membrane protein</topology>
    </subcellularLocation>
</comment>
<comment type="similarity">
    <text evidence="11">Belongs to the glycosyltransferase 51 family.</text>
</comment>
<dbReference type="Proteomes" id="UP000078507">
    <property type="component" value="Unassembled WGS sequence"/>
</dbReference>
<evidence type="ECO:0000256" key="9">
    <source>
        <dbReference type="ARBA" id="ARBA00023136"/>
    </source>
</evidence>
<keyword evidence="3 11" id="KW-0328">Glycosyltransferase</keyword>
<comment type="catalytic activity">
    <reaction evidence="11">
        <text>[GlcNAc-(1-&gt;4)-Mur2Ac(oyl-L-Ala-gamma-D-Glu-L-Lys-D-Ala-D-Ala)](n)-di-trans,octa-cis-undecaprenyl diphosphate + beta-D-GlcNAc-(1-&gt;4)-Mur2Ac(oyl-L-Ala-gamma-D-Glu-L-Lys-D-Ala-D-Ala)-di-trans,octa-cis-undecaprenyl diphosphate = [GlcNAc-(1-&gt;4)-Mur2Ac(oyl-L-Ala-gamma-D-Glu-L-Lys-D-Ala-D-Ala)](n+1)-di-trans,octa-cis-undecaprenyl diphosphate + di-trans,octa-cis-undecaprenyl diphosphate + H(+)</text>
        <dbReference type="Rhea" id="RHEA:23708"/>
        <dbReference type="Rhea" id="RHEA-COMP:9602"/>
        <dbReference type="Rhea" id="RHEA-COMP:9603"/>
        <dbReference type="ChEBI" id="CHEBI:15378"/>
        <dbReference type="ChEBI" id="CHEBI:58405"/>
        <dbReference type="ChEBI" id="CHEBI:60033"/>
        <dbReference type="ChEBI" id="CHEBI:78435"/>
        <dbReference type="EC" id="2.4.99.28"/>
    </reaction>
</comment>
<keyword evidence="4 11" id="KW-0808">Transferase</keyword>
<evidence type="ECO:0000256" key="10">
    <source>
        <dbReference type="ARBA" id="ARBA00023316"/>
    </source>
</evidence>
<comment type="pathway">
    <text evidence="11">Cell wall biogenesis; peptidoglycan biosynthesis.</text>
</comment>
<dbReference type="GO" id="GO:0008360">
    <property type="term" value="P:regulation of cell shape"/>
    <property type="evidence" value="ECO:0007669"/>
    <property type="project" value="UniProtKB-KW"/>
</dbReference>
<sequence>MAYEGMEKEVDGRGVDIVSEEREEREMPMGRRAAMRQTWRTRWRRLALIALSILLLPYVLVVLYLLDFIHPVSTLMLRDLVLLRGYDRQWVEFDAIAPVLVRSVMMSEDGQFCSHAGVDWGQMRGVVEDALDGEQTRGASTIPMQTVKNLFLWNGRSFVRKAMELPLAIAADFVWSKRRMMEIYLNVAEWGDGIYGIEAAARHHFGVPASKLSRRQAALLAVALPNPIDRNAGKPGRGLRRLASVIERRASRSGDYITCLYE</sequence>
<dbReference type="GO" id="GO:0016763">
    <property type="term" value="F:pentosyltransferase activity"/>
    <property type="evidence" value="ECO:0007669"/>
    <property type="project" value="InterPro"/>
</dbReference>
<dbReference type="InterPro" id="IPR011812">
    <property type="entry name" value="Pep_trsgly"/>
</dbReference>
<keyword evidence="9 11" id="KW-0472">Membrane</keyword>
<feature type="transmembrane region" description="Helical" evidence="11">
    <location>
        <begin position="46"/>
        <end position="66"/>
    </location>
</feature>
<evidence type="ECO:0000256" key="1">
    <source>
        <dbReference type="ARBA" id="ARBA00022475"/>
    </source>
</evidence>
<dbReference type="EC" id="2.4.99.28" evidence="11"/>
<evidence type="ECO:0000313" key="13">
    <source>
        <dbReference type="EMBL" id="OAP45580.1"/>
    </source>
</evidence>
<feature type="domain" description="Glycosyl transferase family 51" evidence="12">
    <location>
        <begin position="86"/>
        <end position="247"/>
    </location>
</feature>
<dbReference type="GO" id="GO:0005886">
    <property type="term" value="C:plasma membrane"/>
    <property type="evidence" value="ECO:0007669"/>
    <property type="project" value="UniProtKB-SubCell"/>
</dbReference>
<evidence type="ECO:0000256" key="2">
    <source>
        <dbReference type="ARBA" id="ARBA00022519"/>
    </source>
</evidence>
<comment type="function">
    <text evidence="11">Peptidoglycan polymerase that catalyzes glycan chain elongation from lipid-linked precursors.</text>
</comment>
<evidence type="ECO:0000256" key="5">
    <source>
        <dbReference type="ARBA" id="ARBA00022692"/>
    </source>
</evidence>
<organism evidence="13 14">
    <name type="scientific">Sinorhizobium saheli</name>
    <dbReference type="NCBI Taxonomy" id="36856"/>
    <lineage>
        <taxon>Bacteria</taxon>
        <taxon>Pseudomonadati</taxon>
        <taxon>Pseudomonadota</taxon>
        <taxon>Alphaproteobacteria</taxon>
        <taxon>Hyphomicrobiales</taxon>
        <taxon>Rhizobiaceae</taxon>
        <taxon>Sinorhizobium/Ensifer group</taxon>
        <taxon>Sinorhizobium</taxon>
    </lineage>
</organism>
<gene>
    <name evidence="11" type="primary">mtgA</name>
    <name evidence="13" type="ORF">ATB98_11035</name>
</gene>
<keyword evidence="10 11" id="KW-0961">Cell wall biogenesis/degradation</keyword>
<accession>A0A178YDM3</accession>
<dbReference type="NCBIfam" id="TIGR02070">
    <property type="entry name" value="mono_pep_trsgly"/>
    <property type="match status" value="1"/>
</dbReference>
<dbReference type="Pfam" id="PF00912">
    <property type="entry name" value="Transgly"/>
    <property type="match status" value="1"/>
</dbReference>
<comment type="caution">
    <text evidence="13">The sequence shown here is derived from an EMBL/GenBank/DDBJ whole genome shotgun (WGS) entry which is preliminary data.</text>
</comment>
<dbReference type="GO" id="GO:0009274">
    <property type="term" value="C:peptidoglycan-based cell wall"/>
    <property type="evidence" value="ECO:0007669"/>
    <property type="project" value="InterPro"/>
</dbReference>
<keyword evidence="2 11" id="KW-0997">Cell inner membrane</keyword>
<dbReference type="Gene3D" id="1.10.3810.10">
    <property type="entry name" value="Biosynthetic peptidoglycan transglycosylase-like"/>
    <property type="match status" value="1"/>
</dbReference>
<keyword evidence="6 11" id="KW-0133">Cell shape</keyword>
<reference evidence="13 14" key="1">
    <citation type="submission" date="2015-11" db="EMBL/GenBank/DDBJ databases">
        <title>Ensifer anhuiense sp. nov., an effective nitrogen fixation bacterium with Glycine soja.</title>
        <authorList>
            <person name="Yan H."/>
            <person name="Chen W."/>
        </authorList>
    </citation>
    <scope>NUCLEOTIDE SEQUENCE [LARGE SCALE GENOMIC DNA]</scope>
    <source>
        <strain evidence="13 14">LMG 7837</strain>
    </source>
</reference>
<dbReference type="GO" id="GO:0009252">
    <property type="term" value="P:peptidoglycan biosynthetic process"/>
    <property type="evidence" value="ECO:0007669"/>
    <property type="project" value="UniProtKB-UniRule"/>
</dbReference>
<evidence type="ECO:0000256" key="7">
    <source>
        <dbReference type="ARBA" id="ARBA00022984"/>
    </source>
</evidence>
<dbReference type="InterPro" id="IPR036950">
    <property type="entry name" value="PBP_transglycosylase"/>
</dbReference>
<dbReference type="OrthoDB" id="9766909at2"/>
<evidence type="ECO:0000313" key="14">
    <source>
        <dbReference type="Proteomes" id="UP000078507"/>
    </source>
</evidence>
<evidence type="ECO:0000256" key="11">
    <source>
        <dbReference type="HAMAP-Rule" id="MF_00766"/>
    </source>
</evidence>
<dbReference type="PANTHER" id="PTHR30400">
    <property type="entry name" value="MONOFUNCTIONAL BIOSYNTHETIC PEPTIDOGLYCAN TRANSGLYCOSYLASE"/>
    <property type="match status" value="1"/>
</dbReference>
<dbReference type="AlphaFoldDB" id="A0A178YDM3"/>
<dbReference type="PANTHER" id="PTHR30400:SF0">
    <property type="entry name" value="BIOSYNTHETIC PEPTIDOGLYCAN TRANSGLYCOSYLASE"/>
    <property type="match status" value="1"/>
</dbReference>
<dbReference type="InterPro" id="IPR001264">
    <property type="entry name" value="Glyco_trans_51"/>
</dbReference>
<protein>
    <recommendedName>
        <fullName evidence="11">Biosynthetic peptidoglycan transglycosylase</fullName>
        <ecNumber evidence="11">2.4.99.28</ecNumber>
    </recommendedName>
    <alternativeName>
        <fullName evidence="11">Glycan polymerase</fullName>
    </alternativeName>
    <alternativeName>
        <fullName evidence="11">Peptidoglycan glycosyltransferase MtgA</fullName>
        <shortName evidence="11">PGT</shortName>
    </alternativeName>
</protein>
<dbReference type="HAMAP" id="MF_00766">
    <property type="entry name" value="PGT_MtgA"/>
    <property type="match status" value="1"/>
</dbReference>
<dbReference type="InterPro" id="IPR023346">
    <property type="entry name" value="Lysozyme-like_dom_sf"/>
</dbReference>
<dbReference type="EMBL" id="LNQB01000071">
    <property type="protein sequence ID" value="OAP45580.1"/>
    <property type="molecule type" value="Genomic_DNA"/>
</dbReference>